<sequence>MRLAPSLRLLSALTLAAAVAGCVGGGDGGSGGRMGSGPMLKQVSVDGSWVDESGVGVSTFSNGAFSTTAADNGSRLSEGTYRYNGASVVAITGTSLIRQQPIAFNCNIASSNQLNCTSAEGNRFVLTRRT</sequence>
<proteinExistence type="inferred from homology"/>
<feature type="signal peptide" evidence="8">
    <location>
        <begin position="1"/>
        <end position="20"/>
    </location>
</feature>
<evidence type="ECO:0000256" key="6">
    <source>
        <dbReference type="ARBA" id="ARBA00023288"/>
    </source>
</evidence>
<name>A0A8J3DY09_9HYPH</name>
<evidence type="ECO:0000256" key="4">
    <source>
        <dbReference type="ARBA" id="ARBA00023139"/>
    </source>
</evidence>
<reference evidence="9" key="1">
    <citation type="journal article" date="2014" name="Int. J. Syst. Evol. Microbiol.">
        <title>Complete genome sequence of Corynebacterium casei LMG S-19264T (=DSM 44701T), isolated from a smear-ripened cheese.</title>
        <authorList>
            <consortium name="US DOE Joint Genome Institute (JGI-PGF)"/>
            <person name="Walter F."/>
            <person name="Albersmeier A."/>
            <person name="Kalinowski J."/>
            <person name="Ruckert C."/>
        </authorList>
    </citation>
    <scope>NUCLEOTIDE SEQUENCE</scope>
    <source>
        <strain evidence="9">KCTC 42249</strain>
    </source>
</reference>
<dbReference type="AlphaFoldDB" id="A0A8J3DY09"/>
<protein>
    <submittedName>
        <fullName evidence="9">Uncharacterized protein</fullName>
    </submittedName>
</protein>
<organism evidence="9 10">
    <name type="scientific">Tianweitania populi</name>
    <dbReference type="NCBI Taxonomy" id="1607949"/>
    <lineage>
        <taxon>Bacteria</taxon>
        <taxon>Pseudomonadati</taxon>
        <taxon>Pseudomonadota</taxon>
        <taxon>Alphaproteobacteria</taxon>
        <taxon>Hyphomicrobiales</taxon>
        <taxon>Phyllobacteriaceae</taxon>
        <taxon>Tianweitania</taxon>
    </lineage>
</organism>
<comment type="caution">
    <text evidence="9">The sequence shown here is derived from an EMBL/GenBank/DDBJ whole genome shotgun (WGS) entry which is preliminary data.</text>
</comment>
<evidence type="ECO:0000313" key="9">
    <source>
        <dbReference type="EMBL" id="GHD11472.1"/>
    </source>
</evidence>
<evidence type="ECO:0000256" key="3">
    <source>
        <dbReference type="ARBA" id="ARBA00023136"/>
    </source>
</evidence>
<comment type="similarity">
    <text evidence="7">Belongs to the rhizobiaceae omp10 lipoprotein family.</text>
</comment>
<evidence type="ECO:0000256" key="7">
    <source>
        <dbReference type="ARBA" id="ARBA00044505"/>
    </source>
</evidence>
<accession>A0A8J3DY09</accession>
<keyword evidence="10" id="KW-1185">Reference proteome</keyword>
<keyword evidence="5" id="KW-0998">Cell outer membrane</keyword>
<dbReference type="PROSITE" id="PS51257">
    <property type="entry name" value="PROKAR_LIPOPROTEIN"/>
    <property type="match status" value="1"/>
</dbReference>
<evidence type="ECO:0000256" key="5">
    <source>
        <dbReference type="ARBA" id="ARBA00023237"/>
    </source>
</evidence>
<gene>
    <name evidence="9" type="ORF">GCM10016234_14640</name>
</gene>
<evidence type="ECO:0000256" key="2">
    <source>
        <dbReference type="ARBA" id="ARBA00022729"/>
    </source>
</evidence>
<dbReference type="EMBL" id="BMZQ01000001">
    <property type="protein sequence ID" value="GHD11472.1"/>
    <property type="molecule type" value="Genomic_DNA"/>
</dbReference>
<dbReference type="RefSeq" id="WP_189502786.1">
    <property type="nucleotide sequence ID" value="NZ_BMZQ01000001.1"/>
</dbReference>
<keyword evidence="6" id="KW-0449">Lipoprotein</keyword>
<keyword evidence="2 8" id="KW-0732">Signal</keyword>
<evidence type="ECO:0000313" key="10">
    <source>
        <dbReference type="Proteomes" id="UP000630142"/>
    </source>
</evidence>
<evidence type="ECO:0000256" key="1">
    <source>
        <dbReference type="ARBA" id="ARBA00004459"/>
    </source>
</evidence>
<keyword evidence="3" id="KW-0472">Membrane</keyword>
<dbReference type="Pfam" id="PF26368">
    <property type="entry name" value="OMP10"/>
    <property type="match status" value="1"/>
</dbReference>
<evidence type="ECO:0000256" key="8">
    <source>
        <dbReference type="SAM" id="SignalP"/>
    </source>
</evidence>
<feature type="chain" id="PRO_5035294301" evidence="8">
    <location>
        <begin position="21"/>
        <end position="130"/>
    </location>
</feature>
<dbReference type="InterPro" id="IPR049857">
    <property type="entry name" value="Omp10-like"/>
</dbReference>
<reference evidence="9" key="2">
    <citation type="submission" date="2020-09" db="EMBL/GenBank/DDBJ databases">
        <authorList>
            <person name="Sun Q."/>
            <person name="Kim S."/>
        </authorList>
    </citation>
    <scope>NUCLEOTIDE SEQUENCE</scope>
    <source>
        <strain evidence="9">KCTC 42249</strain>
    </source>
</reference>
<dbReference type="Proteomes" id="UP000630142">
    <property type="component" value="Unassembled WGS sequence"/>
</dbReference>
<keyword evidence="4" id="KW-0564">Palmitate</keyword>
<comment type="subcellular location">
    <subcellularLocation>
        <location evidence="1">Cell outer membrane</location>
        <topology evidence="1">Lipid-anchor</topology>
    </subcellularLocation>
</comment>